<dbReference type="CDD" id="cd22263">
    <property type="entry name" value="Rcc_KIF21A"/>
    <property type="match status" value="1"/>
</dbReference>
<feature type="domain" description="Kinesin motor" evidence="20">
    <location>
        <begin position="1"/>
        <end position="359"/>
    </location>
</feature>
<dbReference type="Proteomes" id="UP000314982">
    <property type="component" value="Unassembled WGS sequence"/>
</dbReference>
<dbReference type="InterPro" id="IPR001752">
    <property type="entry name" value="Kinesin_motor_dom"/>
</dbReference>
<keyword evidence="10 17" id="KW-0547">Nucleotide-binding</keyword>
<feature type="coiled-coil region" evidence="18">
    <location>
        <begin position="848"/>
        <end position="882"/>
    </location>
</feature>
<evidence type="ECO:0000256" key="9">
    <source>
        <dbReference type="ARBA" id="ARBA00022737"/>
    </source>
</evidence>
<dbReference type="FunFam" id="3.40.850.10:FF:000011">
    <property type="entry name" value="Kinesin family member 21A"/>
    <property type="match status" value="1"/>
</dbReference>
<feature type="region of interest" description="Disordered" evidence="19">
    <location>
        <begin position="710"/>
        <end position="739"/>
    </location>
</feature>
<protein>
    <submittedName>
        <fullName evidence="21">Kinesin family member 21A</fullName>
    </submittedName>
</protein>
<keyword evidence="5" id="KW-0963">Cytoplasm</keyword>
<dbReference type="SUPFAM" id="SSF50978">
    <property type="entry name" value="WD40 repeat-like"/>
    <property type="match status" value="1"/>
</dbReference>
<dbReference type="InterPro" id="IPR027640">
    <property type="entry name" value="Kinesin-like_fam"/>
</dbReference>
<dbReference type="InterPro" id="IPR027417">
    <property type="entry name" value="P-loop_NTPase"/>
</dbReference>
<evidence type="ECO:0000256" key="16">
    <source>
        <dbReference type="PROSITE-ProRule" id="PRU00221"/>
    </source>
</evidence>
<feature type="repeat" description="WD" evidence="16">
    <location>
        <begin position="1457"/>
        <end position="1486"/>
    </location>
</feature>
<dbReference type="InterPro" id="IPR015943">
    <property type="entry name" value="WD40/YVTN_repeat-like_dom_sf"/>
</dbReference>
<comment type="similarity">
    <text evidence="17">Belongs to the TRAFAC class myosin-kinesin ATPase superfamily. Kinesin family.</text>
</comment>
<feature type="repeat" description="WD" evidence="16">
    <location>
        <begin position="1220"/>
        <end position="1251"/>
    </location>
</feature>
<dbReference type="GO" id="GO:0030426">
    <property type="term" value="C:growth cone"/>
    <property type="evidence" value="ECO:0007669"/>
    <property type="project" value="UniProtKB-SubCell"/>
</dbReference>
<dbReference type="GO" id="GO:0005524">
    <property type="term" value="F:ATP binding"/>
    <property type="evidence" value="ECO:0007669"/>
    <property type="project" value="UniProtKB-UniRule"/>
</dbReference>
<sequence>MGQSIGIRPQLAREKIEGCHICTFVTPGEPQVMLGKDKAFTYDYVFDMDSCQDSIYASCTEKLIEGCFEGYNATIFAYGQTGSGKTYTMGTGFDVNIGEEELGIIPRAVTHLFRGIEQRQQAAKEQGRPVPEFKINAQFLELYNEEVLDLFDSTRDLEARTQKSHIKIHEDANGGIYTVGVTTRTVATEAEMMQCLKLGALCRTTASTQMNVQSSRSHAIFTIHLCQVRVCQDNNETDNKVTNGNSEMEEYETLTAKFHFVDLAGSERLKRTGATGDRAKEGISINCGLLALGNVISALGDRSKRSTHVPYRDSKLTRLLQDSLGGNSQTMMIACISPSDRDFMETLNALKYANRARNIKNKVMVNQDKASQQISALRTEIARLQMELMEYRTGKRMVGEDGMDSINDMFHENSMLQTENSNLRIRVKAMQETIDAQRARLTQYLSDQANQVLARAGEGSEEIGNMIQSYIKEIEDLRAKLLESESMNENLRKNLSRASSRQSFYPGTFSPALLAPEKEASDIIEMAKKDLEKLKKKERKKKKSDHEEEDDEEEEDMDVEESSDDSDSESDEKENFQADLANITCEIAIKQKLIDELENSQRRLHTLKQQYEQKLMMLQSKIRDTQLERDKVLQNMGSVETCNDDKAKKIKQEYEKKLSLMNKELQKLQSAQKEHTRLLKNQSKYETQLKKLQLDVTEMKKTKVRLMKQMKEQQEKNRMTESRRNREIASLKKDQRKQEHQLKLLEAQKRQQELILRRKTEEVTALRRQARPMSGKVTSRKVSLPEALQDSSHRPPSGRLQSSGSTASNGTRSYYRRSTGIYSTRVAKVKWQSLERRISDVIMQRMTISNMEADMNRLLKQREELTKRREKVTRKRDRLAGEGPQEEKVVFPLNEEVDTLMANIDYINDSIADCQANIMQMEEAKEEVDTVDVSAVISSCTLTEARFLMDHFISMAINKGLQAAQKESQVKVMEGRLKQTEITSATQNQLLFHMLKEKAEFNPELDALLGNALQGNSPNPNRPACQPHTLSLTSDLMKLCGEAKTRSKARRRTTTQMELLYAKSDSVPDTLSGDFSSPCLPLVETPEEGRDPETPIGSSVRDRDYMAHSPGLSSKMGSICDTRNSDASTPSPPSSPSNRPRSQGNVFVRLTGFKLVKGVINPVPSSKGSRSATLQCVHVAEGHTKAVLCVDSTDDLLFTGSKDRTCKVWNLVTGQEIMSLAGHPNNVVSVRYSSSLVFTVSTSYIKVWDIRDSAKCIRTLTSSGQVTPGDACASSTNRTVTIPAGENQINQIALNPSGSVLYAAAGNSVRVWDLRRFVSTGKLTGHLGPVMCLTVDQSGNCQDLVISGSKDHYIKLFDVTEGALGAISPTHNFEPPHYDGIESLVVQGDVLFSGSRDNGIKKWDLGRKDLLQQVPNAHRDWVCALGVVPGSPALLSGCRGGVLKLWHADTLGALGELKGHESPINGISTNSSHLFTASDDRTVKIWRARGGLDSTLDTSADTADEVASN</sequence>
<dbReference type="Pfam" id="PF23204">
    <property type="entry name" value="KIF21A_2nd"/>
    <property type="match status" value="1"/>
</dbReference>
<keyword evidence="9" id="KW-0677">Repeat</keyword>
<evidence type="ECO:0000256" key="3">
    <source>
        <dbReference type="ARBA" id="ARBA00004489"/>
    </source>
</evidence>
<dbReference type="CDD" id="cd00200">
    <property type="entry name" value="WD40"/>
    <property type="match status" value="1"/>
</dbReference>
<dbReference type="CDD" id="cd01372">
    <property type="entry name" value="KISc_KIF4"/>
    <property type="match status" value="1"/>
</dbReference>
<dbReference type="InterPro" id="IPR019821">
    <property type="entry name" value="Kinesin_motor_CS"/>
</dbReference>
<dbReference type="SMART" id="SM00320">
    <property type="entry name" value="WD40"/>
    <property type="match status" value="7"/>
</dbReference>
<feature type="region of interest" description="Disordered" evidence="19">
    <location>
        <begin position="1066"/>
        <end position="1144"/>
    </location>
</feature>
<evidence type="ECO:0000256" key="8">
    <source>
        <dbReference type="ARBA" id="ARBA00022701"/>
    </source>
</evidence>
<evidence type="ECO:0000259" key="20">
    <source>
        <dbReference type="PROSITE" id="PS50067"/>
    </source>
</evidence>
<dbReference type="GO" id="GO:0005875">
    <property type="term" value="C:microtubule associated complex"/>
    <property type="evidence" value="ECO:0007669"/>
    <property type="project" value="TreeGrafter"/>
</dbReference>
<evidence type="ECO:0000256" key="7">
    <source>
        <dbReference type="ARBA" id="ARBA00022574"/>
    </source>
</evidence>
<keyword evidence="22" id="KW-1185">Reference proteome</keyword>
<dbReference type="Pfam" id="PF00225">
    <property type="entry name" value="Kinesin"/>
    <property type="match status" value="1"/>
</dbReference>
<dbReference type="GO" id="GO:0030425">
    <property type="term" value="C:dendrite"/>
    <property type="evidence" value="ECO:0007669"/>
    <property type="project" value="UniProtKB-SubCell"/>
</dbReference>
<evidence type="ECO:0000256" key="6">
    <source>
        <dbReference type="ARBA" id="ARBA00022553"/>
    </source>
</evidence>
<dbReference type="PROSITE" id="PS50082">
    <property type="entry name" value="WD_REPEATS_2"/>
    <property type="match status" value="3"/>
</dbReference>
<dbReference type="InterPro" id="IPR056532">
    <property type="entry name" value="KIF21A/B_hel_2"/>
</dbReference>
<proteinExistence type="inferred from homology"/>
<dbReference type="Gene3D" id="3.40.850.10">
    <property type="entry name" value="Kinesin motor domain"/>
    <property type="match status" value="1"/>
</dbReference>
<dbReference type="Pfam" id="PF00400">
    <property type="entry name" value="WD40"/>
    <property type="match status" value="4"/>
</dbReference>
<dbReference type="PRINTS" id="PR00380">
    <property type="entry name" value="KINESINHEAVY"/>
</dbReference>
<dbReference type="GO" id="GO:0005874">
    <property type="term" value="C:microtubule"/>
    <property type="evidence" value="ECO:0007669"/>
    <property type="project" value="UniProtKB-KW"/>
</dbReference>
<evidence type="ECO:0000256" key="10">
    <source>
        <dbReference type="ARBA" id="ARBA00022741"/>
    </source>
</evidence>
<evidence type="ECO:0000256" key="1">
    <source>
        <dbReference type="ARBA" id="ARBA00004245"/>
    </source>
</evidence>
<dbReference type="PROSITE" id="PS00411">
    <property type="entry name" value="KINESIN_MOTOR_1"/>
    <property type="match status" value="1"/>
</dbReference>
<evidence type="ECO:0000313" key="21">
    <source>
        <dbReference type="Ensembl" id="ENSHHUP00000066949.1"/>
    </source>
</evidence>
<dbReference type="InterPro" id="IPR036961">
    <property type="entry name" value="Kinesin_motor_dom_sf"/>
</dbReference>
<keyword evidence="12 18" id="KW-0175">Coiled coil</keyword>
<evidence type="ECO:0000256" key="14">
    <source>
        <dbReference type="ARBA" id="ARBA00023212"/>
    </source>
</evidence>
<feature type="compositionally biased region" description="Polar residues" evidence="19">
    <location>
        <begin position="1111"/>
        <end position="1129"/>
    </location>
</feature>
<evidence type="ECO:0000256" key="18">
    <source>
        <dbReference type="SAM" id="Coils"/>
    </source>
</evidence>
<evidence type="ECO:0000256" key="5">
    <source>
        <dbReference type="ARBA" id="ARBA00022490"/>
    </source>
</evidence>
<feature type="binding site" evidence="17">
    <location>
        <begin position="79"/>
        <end position="86"/>
    </location>
    <ligand>
        <name>ATP</name>
        <dbReference type="ChEBI" id="CHEBI:30616"/>
    </ligand>
</feature>
<keyword evidence="6" id="KW-0597">Phosphoprotein</keyword>
<dbReference type="InterPro" id="IPR036322">
    <property type="entry name" value="WD40_repeat_dom_sf"/>
</dbReference>
<comment type="subcellular location">
    <subcellularLocation>
        <location evidence="3">Cell projection</location>
        <location evidence="3">Axon</location>
    </subcellularLocation>
    <subcellularLocation>
        <location evidence="2">Cell projection</location>
        <location evidence="2">Dendrite</location>
    </subcellularLocation>
    <subcellularLocation>
        <location evidence="4">Cell projection</location>
        <location evidence="4">Growth cone</location>
    </subcellularLocation>
    <subcellularLocation>
        <location evidence="1">Cytoplasm</location>
        <location evidence="1">Cytoskeleton</location>
    </subcellularLocation>
</comment>
<evidence type="ECO:0000256" key="17">
    <source>
        <dbReference type="PROSITE-ProRule" id="PRU00283"/>
    </source>
</evidence>
<name>A0A4W5Q3E7_9TELE</name>
<dbReference type="GO" id="GO:0007018">
    <property type="term" value="P:microtubule-based movement"/>
    <property type="evidence" value="ECO:0007669"/>
    <property type="project" value="InterPro"/>
</dbReference>
<dbReference type="PROSITE" id="PS50067">
    <property type="entry name" value="KINESIN_MOTOR_2"/>
    <property type="match status" value="1"/>
</dbReference>
<feature type="compositionally biased region" description="Acidic residues" evidence="19">
    <location>
        <begin position="547"/>
        <end position="572"/>
    </location>
</feature>
<reference evidence="22" key="1">
    <citation type="submission" date="2018-06" db="EMBL/GenBank/DDBJ databases">
        <title>Genome assembly of Danube salmon.</title>
        <authorList>
            <person name="Macqueen D.J."/>
            <person name="Gundappa M.K."/>
        </authorList>
    </citation>
    <scope>NUCLEOTIDE SEQUENCE [LARGE SCALE GENOMIC DNA]</scope>
</reference>
<keyword evidence="7 16" id="KW-0853">WD repeat</keyword>
<reference evidence="21" key="2">
    <citation type="submission" date="2025-08" db="UniProtKB">
        <authorList>
            <consortium name="Ensembl"/>
        </authorList>
    </citation>
    <scope>IDENTIFICATION</scope>
</reference>
<dbReference type="PANTHER" id="PTHR47969">
    <property type="entry name" value="CHROMOSOME-ASSOCIATED KINESIN KIF4A-RELATED"/>
    <property type="match status" value="1"/>
</dbReference>
<feature type="region of interest" description="Disordered" evidence="19">
    <location>
        <begin position="536"/>
        <end position="574"/>
    </location>
</feature>
<dbReference type="PANTHER" id="PTHR47969:SF31">
    <property type="entry name" value="KINESIN FAMILY MEMBER 21A"/>
    <property type="match status" value="1"/>
</dbReference>
<dbReference type="GO" id="GO:0007052">
    <property type="term" value="P:mitotic spindle organization"/>
    <property type="evidence" value="ECO:0007669"/>
    <property type="project" value="TreeGrafter"/>
</dbReference>
<evidence type="ECO:0000256" key="15">
    <source>
        <dbReference type="ARBA" id="ARBA00023273"/>
    </source>
</evidence>
<dbReference type="SUPFAM" id="SSF46579">
    <property type="entry name" value="Prefoldin"/>
    <property type="match status" value="1"/>
</dbReference>
<evidence type="ECO:0000256" key="2">
    <source>
        <dbReference type="ARBA" id="ARBA00004279"/>
    </source>
</evidence>
<organism evidence="21 22">
    <name type="scientific">Hucho hucho</name>
    <name type="common">huchen</name>
    <dbReference type="NCBI Taxonomy" id="62062"/>
    <lineage>
        <taxon>Eukaryota</taxon>
        <taxon>Metazoa</taxon>
        <taxon>Chordata</taxon>
        <taxon>Craniata</taxon>
        <taxon>Vertebrata</taxon>
        <taxon>Euteleostomi</taxon>
        <taxon>Actinopterygii</taxon>
        <taxon>Neopterygii</taxon>
        <taxon>Teleostei</taxon>
        <taxon>Protacanthopterygii</taxon>
        <taxon>Salmoniformes</taxon>
        <taxon>Salmonidae</taxon>
        <taxon>Salmoninae</taxon>
        <taxon>Hucho</taxon>
    </lineage>
</organism>
<dbReference type="InterPro" id="IPR001680">
    <property type="entry name" value="WD40_rpt"/>
</dbReference>
<feature type="compositionally biased region" description="Polar residues" evidence="19">
    <location>
        <begin position="799"/>
        <end position="812"/>
    </location>
</feature>
<accession>A0A4W5Q3E7</accession>
<keyword evidence="8" id="KW-0493">Microtubule</keyword>
<evidence type="ECO:0000256" key="19">
    <source>
        <dbReference type="SAM" id="MobiDB-lite"/>
    </source>
</evidence>
<evidence type="ECO:0000256" key="4">
    <source>
        <dbReference type="ARBA" id="ARBA00004624"/>
    </source>
</evidence>
<dbReference type="Pfam" id="PF23203">
    <property type="entry name" value="KIF21A"/>
    <property type="match status" value="1"/>
</dbReference>
<keyword evidence="15" id="KW-0966">Cell projection</keyword>
<evidence type="ECO:0000256" key="12">
    <source>
        <dbReference type="ARBA" id="ARBA00023054"/>
    </source>
</evidence>
<feature type="repeat" description="WD" evidence="16">
    <location>
        <begin position="1180"/>
        <end position="1219"/>
    </location>
</feature>
<dbReference type="FunFam" id="2.130.10.10:FF:000233">
    <property type="entry name" value="Kinesin family member 21A"/>
    <property type="match status" value="1"/>
</dbReference>
<dbReference type="GO" id="GO:0008017">
    <property type="term" value="F:microtubule binding"/>
    <property type="evidence" value="ECO:0007669"/>
    <property type="project" value="InterPro"/>
</dbReference>
<keyword evidence="14" id="KW-0206">Cytoskeleton</keyword>
<dbReference type="Ensembl" id="ENSHHUT00000069204.1">
    <property type="protein sequence ID" value="ENSHHUP00000066949.1"/>
    <property type="gene ID" value="ENSHHUG00000039132.1"/>
</dbReference>
<dbReference type="PROSITE" id="PS00678">
    <property type="entry name" value="WD_REPEATS_1"/>
    <property type="match status" value="1"/>
</dbReference>
<dbReference type="GO" id="GO:0051231">
    <property type="term" value="P:spindle elongation"/>
    <property type="evidence" value="ECO:0007669"/>
    <property type="project" value="TreeGrafter"/>
</dbReference>
<dbReference type="FunFam" id="2.130.10.10:FF:001310">
    <property type="entry name" value="kinesin-like protein KIF21A isoform X2"/>
    <property type="match status" value="1"/>
</dbReference>
<keyword evidence="11 17" id="KW-0067">ATP-binding</keyword>
<evidence type="ECO:0000256" key="11">
    <source>
        <dbReference type="ARBA" id="ARBA00022840"/>
    </source>
</evidence>
<dbReference type="SMART" id="SM00129">
    <property type="entry name" value="KISc"/>
    <property type="match status" value="1"/>
</dbReference>
<dbReference type="GO" id="GO:0003777">
    <property type="term" value="F:microtubule motor activity"/>
    <property type="evidence" value="ECO:0007669"/>
    <property type="project" value="InterPro"/>
</dbReference>
<feature type="region of interest" description="Disordered" evidence="19">
    <location>
        <begin position="765"/>
        <end position="813"/>
    </location>
</feature>
<keyword evidence="13 17" id="KW-0505">Motor protein</keyword>
<reference evidence="21" key="3">
    <citation type="submission" date="2025-09" db="UniProtKB">
        <authorList>
            <consortium name="Ensembl"/>
        </authorList>
    </citation>
    <scope>IDENTIFICATION</scope>
</reference>
<dbReference type="PROSITE" id="PS50294">
    <property type="entry name" value="WD_REPEATS_REGION"/>
    <property type="match status" value="2"/>
</dbReference>
<dbReference type="STRING" id="62062.ENSHHUP00000066949"/>
<dbReference type="GeneTree" id="ENSGT00940000155323"/>
<dbReference type="SUPFAM" id="SSF52540">
    <property type="entry name" value="P-loop containing nucleoside triphosphate hydrolases"/>
    <property type="match status" value="1"/>
</dbReference>
<dbReference type="InterPro" id="IPR056533">
    <property type="entry name" value="KIF21A/B_hel_1"/>
</dbReference>
<evidence type="ECO:0000313" key="22">
    <source>
        <dbReference type="Proteomes" id="UP000314982"/>
    </source>
</evidence>
<dbReference type="InterPro" id="IPR019775">
    <property type="entry name" value="WD40_repeat_CS"/>
</dbReference>
<dbReference type="Pfam" id="PF25764">
    <property type="entry name" value="KIF21A_4th"/>
    <property type="match status" value="1"/>
</dbReference>
<evidence type="ECO:0000256" key="13">
    <source>
        <dbReference type="ARBA" id="ARBA00023175"/>
    </source>
</evidence>
<dbReference type="Gene3D" id="2.130.10.10">
    <property type="entry name" value="YVTN repeat-like/Quinoprotein amine dehydrogenase"/>
    <property type="match status" value="3"/>
</dbReference>